<dbReference type="Proteomes" id="UP000838763">
    <property type="component" value="Unassembled WGS sequence"/>
</dbReference>
<name>A0A9P1H4N0_9PEZI</name>
<dbReference type="OrthoDB" id="3358371at2759"/>
<protein>
    <submittedName>
        <fullName evidence="1">Uncharacterized protein</fullName>
    </submittedName>
</protein>
<comment type="caution">
    <text evidence="1">The sequence shown here is derived from an EMBL/GenBank/DDBJ whole genome shotgun (WGS) entry which is preliminary data.</text>
</comment>
<evidence type="ECO:0000313" key="1">
    <source>
        <dbReference type="EMBL" id="CAI4215841.1"/>
    </source>
</evidence>
<reference evidence="1" key="1">
    <citation type="submission" date="2022-11" db="EMBL/GenBank/DDBJ databases">
        <authorList>
            <person name="Scott C."/>
            <person name="Bruce N."/>
        </authorList>
    </citation>
    <scope>NUCLEOTIDE SEQUENCE</scope>
</reference>
<accession>A0A9P1H4N0</accession>
<sequence length="199" mass="22150">MMSLSLNISTDKKSEVNLESPLTHRKTGLRQIAVHHYHKPLLQPGVPAAFQGLADAPGTEEVVAADLDDVGTLVLAFEGANFLLAKATGGKMTELYHHFDTKADIFPLYLEMKYLELAAKTSCIHTGYFFTSYNILPEAYFKRDLGIEVIHMFDYTSEPGYDGGYELPAKDLVEIMTKYLGRSFEMLLACCNIALMGRT</sequence>
<dbReference type="EMBL" id="CALLCH030000013">
    <property type="protein sequence ID" value="CAI4215841.1"/>
    <property type="molecule type" value="Genomic_DNA"/>
</dbReference>
<keyword evidence="2" id="KW-1185">Reference proteome</keyword>
<evidence type="ECO:0000313" key="2">
    <source>
        <dbReference type="Proteomes" id="UP000838763"/>
    </source>
</evidence>
<proteinExistence type="predicted"/>
<organism evidence="1 2">
    <name type="scientific">Parascedosporium putredinis</name>
    <dbReference type="NCBI Taxonomy" id="1442378"/>
    <lineage>
        <taxon>Eukaryota</taxon>
        <taxon>Fungi</taxon>
        <taxon>Dikarya</taxon>
        <taxon>Ascomycota</taxon>
        <taxon>Pezizomycotina</taxon>
        <taxon>Sordariomycetes</taxon>
        <taxon>Hypocreomycetidae</taxon>
        <taxon>Microascales</taxon>
        <taxon>Microascaceae</taxon>
        <taxon>Parascedosporium</taxon>
    </lineage>
</organism>
<dbReference type="AlphaFoldDB" id="A0A9P1H4N0"/>
<gene>
    <name evidence="1" type="ORF">PPNO1_LOCUS5517</name>
</gene>